<organism evidence="11 12">
    <name type="scientific">Polynucleobacter kasalickyi</name>
    <dbReference type="NCBI Taxonomy" id="1938817"/>
    <lineage>
        <taxon>Bacteria</taxon>
        <taxon>Pseudomonadati</taxon>
        <taxon>Pseudomonadota</taxon>
        <taxon>Betaproteobacteria</taxon>
        <taxon>Burkholderiales</taxon>
        <taxon>Burkholderiaceae</taxon>
        <taxon>Polynucleobacter</taxon>
    </lineage>
</organism>
<proteinExistence type="inferred from homology"/>
<evidence type="ECO:0000256" key="8">
    <source>
        <dbReference type="ARBA" id="ARBA00031367"/>
    </source>
</evidence>
<dbReference type="SUPFAM" id="SSF51735">
    <property type="entry name" value="NAD(P)-binding Rossmann-fold domains"/>
    <property type="match status" value="1"/>
</dbReference>
<dbReference type="PANTHER" id="PTHR43725">
    <property type="entry name" value="UDP-GLUCOSE 4-EPIMERASE"/>
    <property type="match status" value="1"/>
</dbReference>
<evidence type="ECO:0000256" key="2">
    <source>
        <dbReference type="ARBA" id="ARBA00001911"/>
    </source>
</evidence>
<dbReference type="GO" id="GO:0003978">
    <property type="term" value="F:UDP-glucose 4-epimerase activity"/>
    <property type="evidence" value="ECO:0007669"/>
    <property type="project" value="UniProtKB-EC"/>
</dbReference>
<dbReference type="GO" id="GO:0005996">
    <property type="term" value="P:monosaccharide metabolic process"/>
    <property type="evidence" value="ECO:0007669"/>
    <property type="project" value="TreeGrafter"/>
</dbReference>
<dbReference type="RefSeq" id="WP_255372791.1">
    <property type="nucleotide sequence ID" value="NZ_FWXJ01000001.1"/>
</dbReference>
<evidence type="ECO:0000256" key="7">
    <source>
        <dbReference type="ARBA" id="ARBA00023235"/>
    </source>
</evidence>
<dbReference type="InterPro" id="IPR016040">
    <property type="entry name" value="NAD(P)-bd_dom"/>
</dbReference>
<protein>
    <recommendedName>
        <fullName evidence="5">UDP-glucose 4-epimerase</fullName>
        <ecNumber evidence="4">5.1.3.2</ecNumber>
    </recommendedName>
    <alternativeName>
        <fullName evidence="9">Galactowaldenase</fullName>
    </alternativeName>
    <alternativeName>
        <fullName evidence="8">UDP-galactose 4-epimerase</fullName>
    </alternativeName>
</protein>
<dbReference type="InterPro" id="IPR036291">
    <property type="entry name" value="NAD(P)-bd_dom_sf"/>
</dbReference>
<dbReference type="Pfam" id="PF16363">
    <property type="entry name" value="GDP_Man_Dehyd"/>
    <property type="match status" value="1"/>
</dbReference>
<reference evidence="11 12" key="1">
    <citation type="submission" date="2017-04" db="EMBL/GenBank/DDBJ databases">
        <authorList>
            <person name="Afonso C.L."/>
            <person name="Miller P.J."/>
            <person name="Scott M.A."/>
            <person name="Spackman E."/>
            <person name="Goraichik I."/>
            <person name="Dimitrov K.M."/>
            <person name="Suarez D.L."/>
            <person name="Swayne D.E."/>
        </authorList>
    </citation>
    <scope>NUCLEOTIDE SEQUENCE [LARGE SCALE GENOMIC DNA]</scope>
    <source>
        <strain evidence="11 12">VK13</strain>
    </source>
</reference>
<dbReference type="AlphaFoldDB" id="A0A1W1Y1N0"/>
<dbReference type="STRING" id="1938817.SAMN06296008_1011"/>
<name>A0A1W1Y1N0_9BURK</name>
<gene>
    <name evidence="11" type="ORF">SAMN06296008_1011</name>
</gene>
<keyword evidence="12" id="KW-1185">Reference proteome</keyword>
<feature type="domain" description="NAD(P)-binding" evidence="10">
    <location>
        <begin position="6"/>
        <end position="71"/>
    </location>
</feature>
<dbReference type="GO" id="GO:0005829">
    <property type="term" value="C:cytosol"/>
    <property type="evidence" value="ECO:0007669"/>
    <property type="project" value="TreeGrafter"/>
</dbReference>
<dbReference type="EMBL" id="FWXJ01000001">
    <property type="protein sequence ID" value="SMC30034.1"/>
    <property type="molecule type" value="Genomic_DNA"/>
</dbReference>
<evidence type="ECO:0000313" key="12">
    <source>
        <dbReference type="Proteomes" id="UP000192708"/>
    </source>
</evidence>
<dbReference type="EC" id="5.1.3.2" evidence="4"/>
<keyword evidence="7" id="KW-0413">Isomerase</keyword>
<comment type="cofactor">
    <cofactor evidence="2">
        <name>NAD(+)</name>
        <dbReference type="ChEBI" id="CHEBI:57540"/>
    </cofactor>
</comment>
<evidence type="ECO:0000259" key="10">
    <source>
        <dbReference type="Pfam" id="PF16363"/>
    </source>
</evidence>
<comment type="catalytic activity">
    <reaction evidence="1">
        <text>UDP-alpha-D-glucose = UDP-alpha-D-galactose</text>
        <dbReference type="Rhea" id="RHEA:22168"/>
        <dbReference type="ChEBI" id="CHEBI:58885"/>
        <dbReference type="ChEBI" id="CHEBI:66914"/>
        <dbReference type="EC" id="5.1.3.2"/>
    </reaction>
</comment>
<dbReference type="Proteomes" id="UP000192708">
    <property type="component" value="Unassembled WGS sequence"/>
</dbReference>
<evidence type="ECO:0000256" key="1">
    <source>
        <dbReference type="ARBA" id="ARBA00000083"/>
    </source>
</evidence>
<keyword evidence="6" id="KW-0520">NAD</keyword>
<evidence type="ECO:0000256" key="3">
    <source>
        <dbReference type="ARBA" id="ARBA00007637"/>
    </source>
</evidence>
<accession>A0A1W1Y1N0</accession>
<evidence type="ECO:0000256" key="9">
    <source>
        <dbReference type="ARBA" id="ARBA00033067"/>
    </source>
</evidence>
<dbReference type="PANTHER" id="PTHR43725:SF47">
    <property type="entry name" value="UDP-GLUCOSE 4-EPIMERASE"/>
    <property type="match status" value="1"/>
</dbReference>
<evidence type="ECO:0000313" key="11">
    <source>
        <dbReference type="EMBL" id="SMC30034.1"/>
    </source>
</evidence>
<evidence type="ECO:0000256" key="6">
    <source>
        <dbReference type="ARBA" id="ARBA00023027"/>
    </source>
</evidence>
<sequence>MMKKILVTGGTGYIGSHTVVQLLQAGLEVCVIDNLCNSKVEVIDQIQKITGKQVYFAKGDIRDRSYFKKYFPSSSD</sequence>
<evidence type="ECO:0000256" key="5">
    <source>
        <dbReference type="ARBA" id="ARBA00018569"/>
    </source>
</evidence>
<evidence type="ECO:0000256" key="4">
    <source>
        <dbReference type="ARBA" id="ARBA00013189"/>
    </source>
</evidence>
<dbReference type="Gene3D" id="3.40.50.720">
    <property type="entry name" value="NAD(P)-binding Rossmann-like Domain"/>
    <property type="match status" value="1"/>
</dbReference>
<comment type="similarity">
    <text evidence="3">Belongs to the NAD(P)-dependent epimerase/dehydratase family.</text>
</comment>